<evidence type="ECO:0000256" key="1">
    <source>
        <dbReference type="SAM" id="SignalP"/>
    </source>
</evidence>
<dbReference type="EMBL" id="GIFC01011570">
    <property type="protein sequence ID" value="MXU93653.1"/>
    <property type="molecule type" value="Transcribed_RNA"/>
</dbReference>
<accession>A0A6B0UUZ9</accession>
<sequence length="149" mass="15426">MRDVRVALMSLITILLVHKRGECGCGLLSFVTAEAAGFLPDPLLDGCFGEPEPSGTALSPSTLLCAASDLSVVLVTLLHPGDKTIPACAGAPEMGGWRSTWDGTCVGSGGTSGSVVTCGAIPCWSWLVVPALLTATSCWHCCTYSRVRL</sequence>
<keyword evidence="1" id="KW-0732">Signal</keyword>
<feature type="chain" id="PRO_5025406739" evidence="1">
    <location>
        <begin position="20"/>
        <end position="149"/>
    </location>
</feature>
<feature type="signal peptide" evidence="1">
    <location>
        <begin position="1"/>
        <end position="19"/>
    </location>
</feature>
<name>A0A6B0UUZ9_IXORI</name>
<proteinExistence type="predicted"/>
<protein>
    <submittedName>
        <fullName evidence="2">Putative secreted protein</fullName>
    </submittedName>
</protein>
<evidence type="ECO:0000313" key="2">
    <source>
        <dbReference type="EMBL" id="MXU93653.1"/>
    </source>
</evidence>
<organism evidence="2">
    <name type="scientific">Ixodes ricinus</name>
    <name type="common">Common tick</name>
    <name type="synonym">Acarus ricinus</name>
    <dbReference type="NCBI Taxonomy" id="34613"/>
    <lineage>
        <taxon>Eukaryota</taxon>
        <taxon>Metazoa</taxon>
        <taxon>Ecdysozoa</taxon>
        <taxon>Arthropoda</taxon>
        <taxon>Chelicerata</taxon>
        <taxon>Arachnida</taxon>
        <taxon>Acari</taxon>
        <taxon>Parasitiformes</taxon>
        <taxon>Ixodida</taxon>
        <taxon>Ixodoidea</taxon>
        <taxon>Ixodidae</taxon>
        <taxon>Ixodinae</taxon>
        <taxon>Ixodes</taxon>
    </lineage>
</organism>
<dbReference type="AlphaFoldDB" id="A0A6B0UUZ9"/>
<reference evidence="2" key="1">
    <citation type="submission" date="2019-12" db="EMBL/GenBank/DDBJ databases">
        <title>An insight into the sialome of adult female Ixodes ricinus ticks feeding for 6 days.</title>
        <authorList>
            <person name="Perner J."/>
            <person name="Ribeiro J.M.C."/>
        </authorList>
    </citation>
    <scope>NUCLEOTIDE SEQUENCE</scope>
    <source>
        <strain evidence="2">Semi-engorged</strain>
        <tissue evidence="2">Salivary glands</tissue>
    </source>
</reference>